<feature type="non-terminal residue" evidence="1">
    <location>
        <position position="73"/>
    </location>
</feature>
<accession>A0ABD5SNB4</accession>
<dbReference type="Gene3D" id="3.40.1190.20">
    <property type="match status" value="1"/>
</dbReference>
<dbReference type="EMBL" id="JBHSWV010000249">
    <property type="protein sequence ID" value="MFC6766447.1"/>
    <property type="molecule type" value="Genomic_DNA"/>
</dbReference>
<dbReference type="Proteomes" id="UP001596383">
    <property type="component" value="Unassembled WGS sequence"/>
</dbReference>
<keyword evidence="2" id="KW-1185">Reference proteome</keyword>
<dbReference type="GO" id="GO:0016301">
    <property type="term" value="F:kinase activity"/>
    <property type="evidence" value="ECO:0007669"/>
    <property type="project" value="UniProtKB-KW"/>
</dbReference>
<gene>
    <name evidence="1" type="ORF">ACFQE6_16065</name>
</gene>
<protein>
    <submittedName>
        <fullName evidence="1">Carbohydrate kinase</fullName>
    </submittedName>
</protein>
<comment type="caution">
    <text evidence="1">The sequence shown here is derived from an EMBL/GenBank/DDBJ whole genome shotgun (WGS) entry which is preliminary data.</text>
</comment>
<name>A0ABD5SNB4_9EURY</name>
<evidence type="ECO:0000313" key="1">
    <source>
        <dbReference type="EMBL" id="MFC6766447.1"/>
    </source>
</evidence>
<keyword evidence="1" id="KW-0808">Transferase</keyword>
<evidence type="ECO:0000313" key="2">
    <source>
        <dbReference type="Proteomes" id="UP001596383"/>
    </source>
</evidence>
<dbReference type="InterPro" id="IPR029056">
    <property type="entry name" value="Ribokinase-like"/>
</dbReference>
<reference evidence="1 2" key="1">
    <citation type="journal article" date="2019" name="Int. J. Syst. Evol. Microbiol.">
        <title>The Global Catalogue of Microorganisms (GCM) 10K type strain sequencing project: providing services to taxonomists for standard genome sequencing and annotation.</title>
        <authorList>
            <consortium name="The Broad Institute Genomics Platform"/>
            <consortium name="The Broad Institute Genome Sequencing Center for Infectious Disease"/>
            <person name="Wu L."/>
            <person name="Ma J."/>
        </authorList>
    </citation>
    <scope>NUCLEOTIDE SEQUENCE [LARGE SCALE GENOMIC DNA]</scope>
    <source>
        <strain evidence="1 2">LMG 29247</strain>
    </source>
</reference>
<keyword evidence="1" id="KW-0418">Kinase</keyword>
<proteinExistence type="predicted"/>
<dbReference type="AlphaFoldDB" id="A0ABD5SNB4"/>
<dbReference type="SUPFAM" id="SSF53613">
    <property type="entry name" value="Ribokinase-like"/>
    <property type="match status" value="1"/>
</dbReference>
<organism evidence="1 2">
    <name type="scientific">Natrinema soli</name>
    <dbReference type="NCBI Taxonomy" id="1930624"/>
    <lineage>
        <taxon>Archaea</taxon>
        <taxon>Methanobacteriati</taxon>
        <taxon>Methanobacteriota</taxon>
        <taxon>Stenosarchaea group</taxon>
        <taxon>Halobacteria</taxon>
        <taxon>Halobacteriales</taxon>
        <taxon>Natrialbaceae</taxon>
        <taxon>Natrinema</taxon>
    </lineage>
</organism>
<sequence>MFHTIIFLVVIGLVYSFSVDRTTAVGGGHSSMSSDVLVAGETLIDWVPERAGPLKDVAGFERRPGGAPANVAV</sequence>